<comment type="cofactor">
    <cofactor evidence="1">
        <name>FAD</name>
        <dbReference type="ChEBI" id="CHEBI:57692"/>
    </cofactor>
</comment>
<keyword evidence="8" id="KW-1185">Reference proteome</keyword>
<dbReference type="PANTHER" id="PTHR47178">
    <property type="entry name" value="MONOOXYGENASE, FAD-BINDING"/>
    <property type="match status" value="1"/>
</dbReference>
<dbReference type="EMBL" id="JAUKUD010000007">
    <property type="protein sequence ID" value="KAK0738165.1"/>
    <property type="molecule type" value="Genomic_DNA"/>
</dbReference>
<dbReference type="GO" id="GO:0004497">
    <property type="term" value="F:monooxygenase activity"/>
    <property type="evidence" value="ECO:0007669"/>
    <property type="project" value="UniProtKB-KW"/>
</dbReference>
<evidence type="ECO:0000256" key="1">
    <source>
        <dbReference type="ARBA" id="ARBA00001974"/>
    </source>
</evidence>
<evidence type="ECO:0000256" key="3">
    <source>
        <dbReference type="ARBA" id="ARBA00022827"/>
    </source>
</evidence>
<evidence type="ECO:0000313" key="8">
    <source>
        <dbReference type="Proteomes" id="UP001172155"/>
    </source>
</evidence>
<dbReference type="Proteomes" id="UP001172155">
    <property type="component" value="Unassembled WGS sequence"/>
</dbReference>
<sequence length="158" mass="17155">MADTTIQKVLIIGAGIAGLTLAQCLRKQNTPFTIYEPDGVGSAVRPFVLRRSNSEVFTGSATPVFETVTLRGEEMEGQLRLGYTGFVGFGEGSTLFNGGWYDALILGDQLPPVNRVLLIGDACHPMTPNRGEGDIFAIRDAMQLSRLLAENFGWITRC</sequence>
<dbReference type="GO" id="GO:0071949">
    <property type="term" value="F:FAD binding"/>
    <property type="evidence" value="ECO:0007669"/>
    <property type="project" value="InterPro"/>
</dbReference>
<evidence type="ECO:0000256" key="2">
    <source>
        <dbReference type="ARBA" id="ARBA00022630"/>
    </source>
</evidence>
<gene>
    <name evidence="7" type="ORF">B0T18DRAFT_433020</name>
</gene>
<evidence type="ECO:0000256" key="5">
    <source>
        <dbReference type="ARBA" id="ARBA00023033"/>
    </source>
</evidence>
<reference evidence="7" key="1">
    <citation type="submission" date="2023-06" db="EMBL/GenBank/DDBJ databases">
        <title>Genome-scale phylogeny and comparative genomics of the fungal order Sordariales.</title>
        <authorList>
            <consortium name="Lawrence Berkeley National Laboratory"/>
            <person name="Hensen N."/>
            <person name="Bonometti L."/>
            <person name="Westerberg I."/>
            <person name="Brannstrom I.O."/>
            <person name="Guillou S."/>
            <person name="Cros-Aarteil S."/>
            <person name="Calhoun S."/>
            <person name="Haridas S."/>
            <person name="Kuo A."/>
            <person name="Mondo S."/>
            <person name="Pangilinan J."/>
            <person name="Riley R."/>
            <person name="LaButti K."/>
            <person name="Andreopoulos B."/>
            <person name="Lipzen A."/>
            <person name="Chen C."/>
            <person name="Yanf M."/>
            <person name="Daum C."/>
            <person name="Ng V."/>
            <person name="Clum A."/>
            <person name="Steindorff A."/>
            <person name="Ohm R."/>
            <person name="Martin F."/>
            <person name="Silar P."/>
            <person name="Natvig D."/>
            <person name="Lalanne C."/>
            <person name="Gautier V."/>
            <person name="Ament-velasquez S.L."/>
            <person name="Kruys A."/>
            <person name="Hutchinson M.I."/>
            <person name="Powell A.J."/>
            <person name="Barry K."/>
            <person name="Miller A.N."/>
            <person name="Grigoriev I.V."/>
            <person name="Debuchy R."/>
            <person name="Gladieux P."/>
            <person name="Thoren M.H."/>
            <person name="Johannesson H."/>
        </authorList>
    </citation>
    <scope>NUCLEOTIDE SEQUENCE</scope>
    <source>
        <strain evidence="7">SMH3187-1</strain>
    </source>
</reference>
<organism evidence="7 8">
    <name type="scientific">Schizothecium vesticola</name>
    <dbReference type="NCBI Taxonomy" id="314040"/>
    <lineage>
        <taxon>Eukaryota</taxon>
        <taxon>Fungi</taxon>
        <taxon>Dikarya</taxon>
        <taxon>Ascomycota</taxon>
        <taxon>Pezizomycotina</taxon>
        <taxon>Sordariomycetes</taxon>
        <taxon>Sordariomycetidae</taxon>
        <taxon>Sordariales</taxon>
        <taxon>Schizotheciaceae</taxon>
        <taxon>Schizothecium</taxon>
    </lineage>
</organism>
<accession>A0AA40BPQ7</accession>
<dbReference type="PANTHER" id="PTHR47178:SF6">
    <property type="entry name" value="FAD-BINDING DOMAIN-CONTAINING PROTEIN"/>
    <property type="match status" value="1"/>
</dbReference>
<dbReference type="Gene3D" id="3.50.50.60">
    <property type="entry name" value="FAD/NAD(P)-binding domain"/>
    <property type="match status" value="2"/>
</dbReference>
<feature type="domain" description="FAD-binding" evidence="6">
    <location>
        <begin position="114"/>
        <end position="150"/>
    </location>
</feature>
<evidence type="ECO:0000313" key="7">
    <source>
        <dbReference type="EMBL" id="KAK0738165.1"/>
    </source>
</evidence>
<dbReference type="InterPro" id="IPR002938">
    <property type="entry name" value="FAD-bd"/>
</dbReference>
<name>A0AA40BPQ7_9PEZI</name>
<dbReference type="Pfam" id="PF01494">
    <property type="entry name" value="FAD_binding_3"/>
    <property type="match status" value="1"/>
</dbReference>
<proteinExistence type="predicted"/>
<comment type="caution">
    <text evidence="7">The sequence shown here is derived from an EMBL/GenBank/DDBJ whole genome shotgun (WGS) entry which is preliminary data.</text>
</comment>
<dbReference type="Pfam" id="PF13450">
    <property type="entry name" value="NAD_binding_8"/>
    <property type="match status" value="1"/>
</dbReference>
<dbReference type="SUPFAM" id="SSF51905">
    <property type="entry name" value="FAD/NAD(P)-binding domain"/>
    <property type="match status" value="1"/>
</dbReference>
<protein>
    <recommendedName>
        <fullName evidence="6">FAD-binding domain-containing protein</fullName>
    </recommendedName>
</protein>
<evidence type="ECO:0000259" key="6">
    <source>
        <dbReference type="Pfam" id="PF01494"/>
    </source>
</evidence>
<dbReference type="InterPro" id="IPR036188">
    <property type="entry name" value="FAD/NAD-bd_sf"/>
</dbReference>
<evidence type="ECO:0000256" key="4">
    <source>
        <dbReference type="ARBA" id="ARBA00023002"/>
    </source>
</evidence>
<dbReference type="AlphaFoldDB" id="A0AA40BPQ7"/>
<keyword evidence="2" id="KW-0285">Flavoprotein</keyword>
<keyword evidence="4" id="KW-0560">Oxidoreductase</keyword>
<keyword evidence="5" id="KW-0503">Monooxygenase</keyword>
<keyword evidence="3" id="KW-0274">FAD</keyword>